<dbReference type="PANTHER" id="PTHR30558">
    <property type="entry name" value="EXBD MEMBRANE COMPONENT OF PMF-DRIVEN MACROMOLECULE IMPORT SYSTEM"/>
    <property type="match status" value="1"/>
</dbReference>
<dbReference type="Proteomes" id="UP000525652">
    <property type="component" value="Unassembled WGS sequence"/>
</dbReference>
<sequence>MTLRSRTRKRRAEINIVPLVDVLMVLIFFFLMTMQFREPKVLNLELPSIETAGSSESRGDLRLIVDENGDLFLNEQSISADGLQKALSVAGEANPDRKVLLAVHEDTPVKTLTQVMDWSRKAGLSAIRIQSREAADGAAVDGDR</sequence>
<comment type="similarity">
    <text evidence="2 7">Belongs to the ExbD/TolR family.</text>
</comment>
<evidence type="ECO:0000256" key="6">
    <source>
        <dbReference type="ARBA" id="ARBA00023136"/>
    </source>
</evidence>
<dbReference type="AlphaFoldDB" id="A0A7X1B3W6"/>
<dbReference type="GO" id="GO:0022857">
    <property type="term" value="F:transmembrane transporter activity"/>
    <property type="evidence" value="ECO:0007669"/>
    <property type="project" value="InterPro"/>
</dbReference>
<dbReference type="GO" id="GO:0005886">
    <property type="term" value="C:plasma membrane"/>
    <property type="evidence" value="ECO:0007669"/>
    <property type="project" value="UniProtKB-SubCell"/>
</dbReference>
<accession>A0A7X1B3W6</accession>
<reference evidence="9 10" key="1">
    <citation type="submission" date="2020-07" db="EMBL/GenBank/DDBJ databases">
        <authorList>
            <person name="Feng X."/>
        </authorList>
    </citation>
    <scope>NUCLEOTIDE SEQUENCE [LARGE SCALE GENOMIC DNA]</scope>
    <source>
        <strain evidence="9 10">JCM14086</strain>
    </source>
</reference>
<comment type="caution">
    <text evidence="9">The sequence shown here is derived from an EMBL/GenBank/DDBJ whole genome shotgun (WGS) entry which is preliminary data.</text>
</comment>
<keyword evidence="5 8" id="KW-1133">Transmembrane helix</keyword>
<evidence type="ECO:0000256" key="4">
    <source>
        <dbReference type="ARBA" id="ARBA00022692"/>
    </source>
</evidence>
<keyword evidence="3" id="KW-1003">Cell membrane</keyword>
<keyword evidence="6 8" id="KW-0472">Membrane</keyword>
<evidence type="ECO:0000256" key="2">
    <source>
        <dbReference type="ARBA" id="ARBA00005811"/>
    </source>
</evidence>
<keyword evidence="7" id="KW-0813">Transport</keyword>
<dbReference type="PANTHER" id="PTHR30558:SF3">
    <property type="entry name" value="BIOPOLYMER TRANSPORT PROTEIN EXBD-RELATED"/>
    <property type="match status" value="1"/>
</dbReference>
<evidence type="ECO:0000256" key="1">
    <source>
        <dbReference type="ARBA" id="ARBA00004162"/>
    </source>
</evidence>
<dbReference type="Pfam" id="PF02472">
    <property type="entry name" value="ExbD"/>
    <property type="match status" value="1"/>
</dbReference>
<dbReference type="EMBL" id="JACHVA010000138">
    <property type="protein sequence ID" value="MBC2604048.1"/>
    <property type="molecule type" value="Genomic_DNA"/>
</dbReference>
<evidence type="ECO:0000313" key="10">
    <source>
        <dbReference type="Proteomes" id="UP000525652"/>
    </source>
</evidence>
<gene>
    <name evidence="9" type="ORF">H5P30_19880</name>
</gene>
<dbReference type="RefSeq" id="WP_185694665.1">
    <property type="nucleotide sequence ID" value="NZ_JACHVA010000138.1"/>
</dbReference>
<evidence type="ECO:0000256" key="5">
    <source>
        <dbReference type="ARBA" id="ARBA00022989"/>
    </source>
</evidence>
<keyword evidence="10" id="KW-1185">Reference proteome</keyword>
<name>A0A7X1B3W6_9BACT</name>
<evidence type="ECO:0000256" key="3">
    <source>
        <dbReference type="ARBA" id="ARBA00022475"/>
    </source>
</evidence>
<keyword evidence="4 7" id="KW-0812">Transmembrane</keyword>
<comment type="subcellular location">
    <subcellularLocation>
        <location evidence="1">Cell membrane</location>
        <topology evidence="1">Single-pass membrane protein</topology>
    </subcellularLocation>
    <subcellularLocation>
        <location evidence="7">Cell membrane</location>
        <topology evidence="7">Single-pass type II membrane protein</topology>
    </subcellularLocation>
</comment>
<organism evidence="9 10">
    <name type="scientific">Puniceicoccus vermicola</name>
    <dbReference type="NCBI Taxonomy" id="388746"/>
    <lineage>
        <taxon>Bacteria</taxon>
        <taxon>Pseudomonadati</taxon>
        <taxon>Verrucomicrobiota</taxon>
        <taxon>Opitutia</taxon>
        <taxon>Puniceicoccales</taxon>
        <taxon>Puniceicoccaceae</taxon>
        <taxon>Puniceicoccus</taxon>
    </lineage>
</organism>
<evidence type="ECO:0000256" key="7">
    <source>
        <dbReference type="RuleBase" id="RU003879"/>
    </source>
</evidence>
<evidence type="ECO:0000256" key="8">
    <source>
        <dbReference type="SAM" id="Phobius"/>
    </source>
</evidence>
<keyword evidence="7" id="KW-0653">Protein transport</keyword>
<dbReference type="InterPro" id="IPR003400">
    <property type="entry name" value="ExbD"/>
</dbReference>
<feature type="transmembrane region" description="Helical" evidence="8">
    <location>
        <begin position="12"/>
        <end position="32"/>
    </location>
</feature>
<dbReference type="GO" id="GO:0015031">
    <property type="term" value="P:protein transport"/>
    <property type="evidence" value="ECO:0007669"/>
    <property type="project" value="UniProtKB-KW"/>
</dbReference>
<dbReference type="Gene3D" id="3.30.420.270">
    <property type="match status" value="1"/>
</dbReference>
<protein>
    <submittedName>
        <fullName evidence="9">Biopolymer transporter ExbD</fullName>
    </submittedName>
</protein>
<evidence type="ECO:0000313" key="9">
    <source>
        <dbReference type="EMBL" id="MBC2604048.1"/>
    </source>
</evidence>
<proteinExistence type="inferred from homology"/>